<dbReference type="Gene3D" id="3.55.40.10">
    <property type="entry name" value="minor pseudopilin epsh domain"/>
    <property type="match status" value="1"/>
</dbReference>
<gene>
    <name evidence="2" type="ORF">FL622_07700</name>
</gene>
<dbReference type="RefSeq" id="WP_092057501.1">
    <property type="nucleotide sequence ID" value="NZ_FOJJ01000034.1"/>
</dbReference>
<sequence length="171" mass="18700">MSTAGNWNNARGFTLVETALAVLLIALFSALSIPLMGRLGDGALDGAARRLAGTVKYLYNESALSGRPYRLTFDLEEDVYRAARLEVDGTLTDEGTGPARQQRLKSGVSFRNLSIAGRGTFNSGEITVDILPVGYMEETTIRLGDDRNRILTLRINPFTGTTEIHEGDREF</sequence>
<evidence type="ECO:0000256" key="1">
    <source>
        <dbReference type="SAM" id="Phobius"/>
    </source>
</evidence>
<dbReference type="InterPro" id="IPR045584">
    <property type="entry name" value="Pilin-like"/>
</dbReference>
<keyword evidence="1" id="KW-0812">Transmembrane</keyword>
<evidence type="ECO:0000313" key="3">
    <source>
        <dbReference type="Proteomes" id="UP000317155"/>
    </source>
</evidence>
<organism evidence="2 3">
    <name type="scientific">Trichloromonas acetexigens</name>
    <dbReference type="NCBI Taxonomy" id="38815"/>
    <lineage>
        <taxon>Bacteria</taxon>
        <taxon>Pseudomonadati</taxon>
        <taxon>Thermodesulfobacteriota</taxon>
        <taxon>Desulfuromonadia</taxon>
        <taxon>Desulfuromonadales</taxon>
        <taxon>Trichloromonadaceae</taxon>
        <taxon>Trichloromonas</taxon>
    </lineage>
</organism>
<dbReference type="InterPro" id="IPR012902">
    <property type="entry name" value="N_methyl_site"/>
</dbReference>
<proteinExistence type="predicted"/>
<comment type="caution">
    <text evidence="2">The sequence shown here is derived from an EMBL/GenBank/DDBJ whole genome shotgun (WGS) entry which is preliminary data.</text>
</comment>
<keyword evidence="3" id="KW-1185">Reference proteome</keyword>
<dbReference type="Proteomes" id="UP000317155">
    <property type="component" value="Unassembled WGS sequence"/>
</dbReference>
<feature type="transmembrane region" description="Helical" evidence="1">
    <location>
        <begin position="12"/>
        <end position="31"/>
    </location>
</feature>
<accession>A0A550JGZ8</accession>
<dbReference type="OrthoDB" id="5405654at2"/>
<keyword evidence="1" id="KW-1133">Transmembrane helix</keyword>
<dbReference type="SUPFAM" id="SSF54523">
    <property type="entry name" value="Pili subunits"/>
    <property type="match status" value="1"/>
</dbReference>
<dbReference type="AlphaFoldDB" id="A0A550JGZ8"/>
<dbReference type="EMBL" id="VJVV01000004">
    <property type="protein sequence ID" value="TRO82453.1"/>
    <property type="molecule type" value="Genomic_DNA"/>
</dbReference>
<keyword evidence="1" id="KW-0472">Membrane</keyword>
<evidence type="ECO:0008006" key="4">
    <source>
        <dbReference type="Google" id="ProtNLM"/>
    </source>
</evidence>
<name>A0A550JGZ8_9BACT</name>
<dbReference type="PROSITE" id="PS00409">
    <property type="entry name" value="PROKAR_NTER_METHYL"/>
    <property type="match status" value="1"/>
</dbReference>
<protein>
    <recommendedName>
        <fullName evidence="4">Prepilin-type N-terminal cleavage/methylation domain-containing protein</fullName>
    </recommendedName>
</protein>
<reference evidence="2 3" key="1">
    <citation type="submission" date="2019-07" db="EMBL/GenBank/DDBJ databases">
        <title>Insights of Desulfuromonas acetexigens electromicrobiology.</title>
        <authorList>
            <person name="Katuri K."/>
            <person name="Sapireddy V."/>
            <person name="Shaw D.R."/>
            <person name="Saikaly P."/>
        </authorList>
    </citation>
    <scope>NUCLEOTIDE SEQUENCE [LARGE SCALE GENOMIC DNA]</scope>
    <source>
        <strain evidence="2 3">2873</strain>
    </source>
</reference>
<evidence type="ECO:0000313" key="2">
    <source>
        <dbReference type="EMBL" id="TRO82453.1"/>
    </source>
</evidence>